<organism evidence="8 9">
    <name type="scientific">Pacificispira spongiicola</name>
    <dbReference type="NCBI Taxonomy" id="2729598"/>
    <lineage>
        <taxon>Bacteria</taxon>
        <taxon>Pseudomonadati</taxon>
        <taxon>Pseudomonadota</taxon>
        <taxon>Alphaproteobacteria</taxon>
        <taxon>Rhodospirillales</taxon>
        <taxon>Rhodospirillaceae</taxon>
        <taxon>Pacificispira</taxon>
    </lineage>
</organism>
<protein>
    <submittedName>
        <fullName evidence="8">Rieske 2Fe-2S domain-containing protein</fullName>
    </submittedName>
</protein>
<dbReference type="Pfam" id="PF00355">
    <property type="entry name" value="Rieske"/>
    <property type="match status" value="1"/>
</dbReference>
<dbReference type="AlphaFoldDB" id="A0A7Y0HIG8"/>
<dbReference type="GO" id="GO:0051537">
    <property type="term" value="F:2 iron, 2 sulfur cluster binding"/>
    <property type="evidence" value="ECO:0007669"/>
    <property type="project" value="UniProtKB-KW"/>
</dbReference>
<evidence type="ECO:0000256" key="3">
    <source>
        <dbReference type="ARBA" id="ARBA00022723"/>
    </source>
</evidence>
<dbReference type="GO" id="GO:0016491">
    <property type="term" value="F:oxidoreductase activity"/>
    <property type="evidence" value="ECO:0007669"/>
    <property type="project" value="UniProtKB-KW"/>
</dbReference>
<keyword evidence="2" id="KW-0001">2Fe-2S</keyword>
<comment type="caution">
    <text evidence="8">The sequence shown here is derived from an EMBL/GenBank/DDBJ whole genome shotgun (WGS) entry which is preliminary data.</text>
</comment>
<comment type="similarity">
    <text evidence="1">Belongs to the bacterial ring-hydroxylating dioxygenase alpha subunit family.</text>
</comment>
<dbReference type="PROSITE" id="PS51296">
    <property type="entry name" value="RIESKE"/>
    <property type="match status" value="1"/>
</dbReference>
<dbReference type="GO" id="GO:0005506">
    <property type="term" value="F:iron ion binding"/>
    <property type="evidence" value="ECO:0007669"/>
    <property type="project" value="InterPro"/>
</dbReference>
<accession>A0A7Y0HIG8</accession>
<dbReference type="PRINTS" id="PR00090">
    <property type="entry name" value="RNGDIOXGNASE"/>
</dbReference>
<dbReference type="Pfam" id="PF00848">
    <property type="entry name" value="Ring_hydroxyl_A"/>
    <property type="match status" value="1"/>
</dbReference>
<feature type="domain" description="Rieske" evidence="7">
    <location>
        <begin position="39"/>
        <end position="149"/>
    </location>
</feature>
<keyword evidence="4" id="KW-0560">Oxidoreductase</keyword>
<dbReference type="Proteomes" id="UP000539372">
    <property type="component" value="Unassembled WGS sequence"/>
</dbReference>
<dbReference type="InterPro" id="IPR036922">
    <property type="entry name" value="Rieske_2Fe-2S_sf"/>
</dbReference>
<reference evidence="8 9" key="1">
    <citation type="submission" date="2020-04" db="EMBL/GenBank/DDBJ databases">
        <title>Rhodospirillaceae bacterium KN72 isolated from deep sea.</title>
        <authorList>
            <person name="Zhang D.-C."/>
        </authorList>
    </citation>
    <scope>NUCLEOTIDE SEQUENCE [LARGE SCALE GENOMIC DNA]</scope>
    <source>
        <strain evidence="8 9">KN72</strain>
    </source>
</reference>
<dbReference type="PANTHER" id="PTHR43756">
    <property type="entry name" value="CHOLINE MONOOXYGENASE, CHLOROPLASTIC"/>
    <property type="match status" value="1"/>
</dbReference>
<dbReference type="InterPro" id="IPR001663">
    <property type="entry name" value="Rng_hydr_dOase-A"/>
</dbReference>
<dbReference type="SUPFAM" id="SSF55961">
    <property type="entry name" value="Bet v1-like"/>
    <property type="match status" value="1"/>
</dbReference>
<evidence type="ECO:0000256" key="6">
    <source>
        <dbReference type="ARBA" id="ARBA00023014"/>
    </source>
</evidence>
<evidence type="ECO:0000313" key="9">
    <source>
        <dbReference type="Proteomes" id="UP000539372"/>
    </source>
</evidence>
<evidence type="ECO:0000256" key="1">
    <source>
        <dbReference type="ARBA" id="ARBA00008751"/>
    </source>
</evidence>
<dbReference type="SUPFAM" id="SSF50022">
    <property type="entry name" value="ISP domain"/>
    <property type="match status" value="1"/>
</dbReference>
<keyword evidence="5" id="KW-0408">Iron</keyword>
<evidence type="ECO:0000259" key="7">
    <source>
        <dbReference type="PROSITE" id="PS51296"/>
    </source>
</evidence>
<dbReference type="PANTHER" id="PTHR43756:SF1">
    <property type="entry name" value="3-PHENYLPROPIONATE_CINNAMIC ACID DIOXYGENASE SUBUNIT ALPHA"/>
    <property type="match status" value="1"/>
</dbReference>
<dbReference type="EMBL" id="JABBNT010000006">
    <property type="protein sequence ID" value="NMM46539.1"/>
    <property type="molecule type" value="Genomic_DNA"/>
</dbReference>
<dbReference type="RefSeq" id="WP_169626936.1">
    <property type="nucleotide sequence ID" value="NZ_JABBNT010000006.1"/>
</dbReference>
<evidence type="ECO:0000256" key="5">
    <source>
        <dbReference type="ARBA" id="ARBA00023004"/>
    </source>
</evidence>
<keyword evidence="9" id="KW-1185">Reference proteome</keyword>
<keyword evidence="3" id="KW-0479">Metal-binding</keyword>
<dbReference type="InterPro" id="IPR017941">
    <property type="entry name" value="Rieske_2Fe-2S"/>
</dbReference>
<name>A0A7Y0HIG8_9PROT</name>
<dbReference type="InterPro" id="IPR015879">
    <property type="entry name" value="Ring_hydroxy_dOase_asu_C_dom"/>
</dbReference>
<evidence type="ECO:0000256" key="2">
    <source>
        <dbReference type="ARBA" id="ARBA00022714"/>
    </source>
</evidence>
<dbReference type="Gene3D" id="3.90.380.10">
    <property type="entry name" value="Naphthalene 1,2-dioxygenase Alpha Subunit, Chain A, domain 1"/>
    <property type="match status" value="1"/>
</dbReference>
<sequence length="444" mass="50440">MMELDFDTLIHENKVHRSLYTDPAIFDRELTRVFGGTWVYLAHESQVPDRNSFFRTKLGLRPIIVVRDSKGTIRALYNRCTHRGATICRAKQGKARNFSCPYHGWSFNNSGALLGVPWNDGYAHDHKAEDRFNLAQVPRVAVYRGFIFGTLNPDAPSLEEHLGPVRKPIDDWLDRNPGGKVVLCEANRMRFKGNWKLAYDNSADGYHVVFSHRSLLMMENRFGDDDPKGMSFYKQRPDDGPVRVHYFGNGHHFKDKRPALPDRPGAVWEVEGKHPGMEGYEAEIRQRYGDKADGYLDLAAGIPMNINVFPNLLILGNHIQVLEPLSHDETATTWYGTAVVDEDGSLDGADRMINALRMRTQEQFPLFGEVDDLTNFEEIQAGLAAEEDPWVYMDRGLGLPDRFTVEDGVISGPATDEVFMREYMKHYKSLMKADPTLTISRGEA</sequence>
<proteinExistence type="inferred from homology"/>
<evidence type="ECO:0000313" key="8">
    <source>
        <dbReference type="EMBL" id="NMM46539.1"/>
    </source>
</evidence>
<dbReference type="Gene3D" id="2.102.10.10">
    <property type="entry name" value="Rieske [2Fe-2S] iron-sulphur domain"/>
    <property type="match status" value="1"/>
</dbReference>
<evidence type="ECO:0000256" key="4">
    <source>
        <dbReference type="ARBA" id="ARBA00023002"/>
    </source>
</evidence>
<gene>
    <name evidence="8" type="ORF">HH303_18760</name>
</gene>
<keyword evidence="6" id="KW-0411">Iron-sulfur</keyword>